<evidence type="ECO:0000313" key="2">
    <source>
        <dbReference type="EMBL" id="MQL51776.1"/>
    </source>
</evidence>
<dbReference type="AlphaFoldDB" id="A0A6N7IP27"/>
<evidence type="ECO:0008006" key="4">
    <source>
        <dbReference type="Google" id="ProtNLM"/>
    </source>
</evidence>
<accession>A0A6N7IP27</accession>
<keyword evidence="1" id="KW-0732">Signal</keyword>
<name>A0A6N7IP27_9FIRM</name>
<dbReference type="InterPro" id="IPR052018">
    <property type="entry name" value="PHP_domain"/>
</dbReference>
<keyword evidence="3" id="KW-1185">Reference proteome</keyword>
<dbReference type="PANTHER" id="PTHR42924">
    <property type="entry name" value="EXONUCLEASE"/>
    <property type="match status" value="1"/>
</dbReference>
<evidence type="ECO:0000256" key="1">
    <source>
        <dbReference type="SAM" id="SignalP"/>
    </source>
</evidence>
<organism evidence="2 3">
    <name type="scientific">Desulfofundulus thermobenzoicus</name>
    <dbReference type="NCBI Taxonomy" id="29376"/>
    <lineage>
        <taxon>Bacteria</taxon>
        <taxon>Bacillati</taxon>
        <taxon>Bacillota</taxon>
        <taxon>Clostridia</taxon>
        <taxon>Eubacteriales</taxon>
        <taxon>Peptococcaceae</taxon>
        <taxon>Desulfofundulus</taxon>
    </lineage>
</organism>
<dbReference type="InterPro" id="IPR016195">
    <property type="entry name" value="Pol/histidinol_Pase-like"/>
</dbReference>
<dbReference type="GO" id="GO:0004534">
    <property type="term" value="F:5'-3' RNA exonuclease activity"/>
    <property type="evidence" value="ECO:0007669"/>
    <property type="project" value="TreeGrafter"/>
</dbReference>
<evidence type="ECO:0000313" key="3">
    <source>
        <dbReference type="Proteomes" id="UP000441717"/>
    </source>
</evidence>
<dbReference type="RefSeq" id="WP_152945705.1">
    <property type="nucleotide sequence ID" value="NZ_WHYR01000011.1"/>
</dbReference>
<reference evidence="2 3" key="1">
    <citation type="submission" date="2019-10" db="EMBL/GenBank/DDBJ databases">
        <title>Comparative genomics of sulfur disproportionating microorganisms.</title>
        <authorList>
            <person name="Ward L.M."/>
            <person name="Bertran E."/>
            <person name="Johnston D."/>
        </authorList>
    </citation>
    <scope>NUCLEOTIDE SEQUENCE [LARGE SCALE GENOMIC DNA]</scope>
    <source>
        <strain evidence="2 3">DSM 14055</strain>
    </source>
</reference>
<dbReference type="Gene3D" id="3.20.20.140">
    <property type="entry name" value="Metal-dependent hydrolases"/>
    <property type="match status" value="1"/>
</dbReference>
<dbReference type="SUPFAM" id="SSF89550">
    <property type="entry name" value="PHP domain-like"/>
    <property type="match status" value="1"/>
</dbReference>
<dbReference type="PANTHER" id="PTHR42924:SF3">
    <property type="entry name" value="POLYMERASE_HISTIDINOL PHOSPHATASE N-TERMINAL DOMAIN-CONTAINING PROTEIN"/>
    <property type="match status" value="1"/>
</dbReference>
<feature type="signal peptide" evidence="1">
    <location>
        <begin position="1"/>
        <end position="28"/>
    </location>
</feature>
<gene>
    <name evidence="2" type="ORF">GFC01_05765</name>
</gene>
<sequence>MKLRGKIAALLAVTLVLGSSMFPLPARAQGGQAPVITMEVDVPPVIRRPVPFPVAVTVMNKGEENQDVVLKEVRLKAAGGQEKLLHRQELNQPLKAVGRELRTLDQEKERAGQGDRSAAPERLEQLAGQVNRGKKAIKITVDPNTLVDHFAPGKKLHLKLEADLLPADSVTPDKANQKAVKVMALTREKTITVAPPLERPPVPPGASHSDWYFGDTHSHSTYTWDYWIGNGIYTIPELKSLAMAAGLDWLNLTDHSYCLDAGKYQEIKNQTTALCDPQFSFLYGEELSVREIKDGTTSDLDTAHYATILNETFVPSVTNIFRQAYSPNSQEGIDRTKNSGGLVVINHPQWGDRPLEPWNFNLKTYPWTHGENAIELINGPWDDPDLGAVTRWIEQRLLKGEKVAAVGASDTESQNRLGTAMTVTYAGNNTRQDIKTSLAGGKQYATTGPGLALWARPEGDFTWHWMGETVTAGTGRQVEIYVAKAWSTGSLDIKVMKGRAGAPSEETVDTRTLPAGSDSYTITVTVDPGTYIRAWAVDPANSGARAYTTPVWFN</sequence>
<dbReference type="NCBIfam" id="NF038032">
    <property type="entry name" value="CehA_McbA_metalo"/>
    <property type="match status" value="1"/>
</dbReference>
<dbReference type="OrthoDB" id="9801679at2"/>
<proteinExistence type="predicted"/>
<protein>
    <recommendedName>
        <fullName evidence="4">Polymerase/histidinol phosphatase N-terminal domain-containing protein</fullName>
    </recommendedName>
</protein>
<feature type="chain" id="PRO_5026938235" description="Polymerase/histidinol phosphatase N-terminal domain-containing protein" evidence="1">
    <location>
        <begin position="29"/>
        <end position="554"/>
    </location>
</feature>
<dbReference type="EMBL" id="WHYR01000011">
    <property type="protein sequence ID" value="MQL51776.1"/>
    <property type="molecule type" value="Genomic_DNA"/>
</dbReference>
<dbReference type="GO" id="GO:0035312">
    <property type="term" value="F:5'-3' DNA exonuclease activity"/>
    <property type="evidence" value="ECO:0007669"/>
    <property type="project" value="TreeGrafter"/>
</dbReference>
<comment type="caution">
    <text evidence="2">The sequence shown here is derived from an EMBL/GenBank/DDBJ whole genome shotgun (WGS) entry which is preliminary data.</text>
</comment>
<dbReference type="Proteomes" id="UP000441717">
    <property type="component" value="Unassembled WGS sequence"/>
</dbReference>